<protein>
    <submittedName>
        <fullName evidence="1">Uncharacterized protein</fullName>
    </submittedName>
</protein>
<name>A0A8H6V864_9EURO</name>
<proteinExistence type="predicted"/>
<sequence>MGLISSDSLLNKKYNEQDCLLAVRGQRIPKALGEEITQLCVVRGIRYHPGFATELRGLLPKFTRALNARDIMSDKIPEMSDPDEFPYCIWYPETAKEETYRALARRYPQMKYLVGRACAVAGYVNLFRELDLLPEAHIAEEARESKQFKIYEAIMAADLRYNAMDDYTRTVFPKPVPGYLNADTAVRSYLDLKTKFRKPPPSPYDSDTDEDEDDLFAHFTALRDRSLFDITEDDRIDEFTSEPPPLHEDDVTHLLYTPLPADLPTMNKDLLILMAAYYGNIERYARLRRPGRWVKCEVSCVVRGIYHNSMFAKWWSLLPGQLAPDIERAIYARFIMNNDLSRIMPETKNLPYCIWYPSFPHVATCKELLRRVPVMKPAVARVCILRDYSDLWDVLDADPDVNLMNDARESPNPKYLRDLEARISERGCRDFGNDGKYWILPRKLMFEHTSTDVYENVWDNPNVDFDSGVPYNGRFASMAHIELSVCVSDELKKIAIEQTKEIGGPFRVNEYYDSSVEEDRHYTQST</sequence>
<accession>A0A8H6V864</accession>
<dbReference type="AlphaFoldDB" id="A0A8H6V864"/>
<evidence type="ECO:0000313" key="2">
    <source>
        <dbReference type="Proteomes" id="UP000641853"/>
    </source>
</evidence>
<dbReference type="Proteomes" id="UP000641853">
    <property type="component" value="Unassembled WGS sequence"/>
</dbReference>
<comment type="caution">
    <text evidence="1">The sequence shown here is derived from an EMBL/GenBank/DDBJ whole genome shotgun (WGS) entry which is preliminary data.</text>
</comment>
<dbReference type="EMBL" id="JACBAG010001898">
    <property type="protein sequence ID" value="KAF7177425.1"/>
    <property type="molecule type" value="Genomic_DNA"/>
</dbReference>
<gene>
    <name evidence="1" type="ORF">CNMCM7691_005630</name>
</gene>
<evidence type="ECO:0000313" key="1">
    <source>
        <dbReference type="EMBL" id="KAF7177425.1"/>
    </source>
</evidence>
<reference evidence="1" key="1">
    <citation type="submission" date="2020-06" db="EMBL/GenBank/DDBJ databases">
        <title>Draft genome sequences of strains closely related to Aspergillus parafelis and Aspergillus hiratsukae.</title>
        <authorList>
            <person name="Dos Santos R.A.C."/>
            <person name="Rivero-Menendez O."/>
            <person name="Steenwyk J.L."/>
            <person name="Mead M.E."/>
            <person name="Goldman G.H."/>
            <person name="Alastruey-Izquierdo A."/>
            <person name="Rokas A."/>
        </authorList>
    </citation>
    <scope>NUCLEOTIDE SEQUENCE</scope>
    <source>
        <strain evidence="1">CNM-CM7691</strain>
    </source>
</reference>
<organism evidence="1 2">
    <name type="scientific">Aspergillus felis</name>
    <dbReference type="NCBI Taxonomy" id="1287682"/>
    <lineage>
        <taxon>Eukaryota</taxon>
        <taxon>Fungi</taxon>
        <taxon>Dikarya</taxon>
        <taxon>Ascomycota</taxon>
        <taxon>Pezizomycotina</taxon>
        <taxon>Eurotiomycetes</taxon>
        <taxon>Eurotiomycetidae</taxon>
        <taxon>Eurotiales</taxon>
        <taxon>Aspergillaceae</taxon>
        <taxon>Aspergillus</taxon>
        <taxon>Aspergillus subgen. Fumigati</taxon>
    </lineage>
</organism>
<keyword evidence="2" id="KW-1185">Reference proteome</keyword>